<dbReference type="PANTHER" id="PTHR11748">
    <property type="entry name" value="D-LACTATE DEHYDROGENASE"/>
    <property type="match status" value="1"/>
</dbReference>
<keyword evidence="4" id="KW-0560">Oxidoreductase</keyword>
<dbReference type="GO" id="GO:0005739">
    <property type="term" value="C:mitochondrion"/>
    <property type="evidence" value="ECO:0007669"/>
    <property type="project" value="TreeGrafter"/>
</dbReference>
<dbReference type="InterPro" id="IPR016171">
    <property type="entry name" value="Vanillyl_alc_oxidase_C-sub2"/>
</dbReference>
<name>A0AA40EF21_9PEZI</name>
<evidence type="ECO:0000256" key="4">
    <source>
        <dbReference type="ARBA" id="ARBA00023002"/>
    </source>
</evidence>
<evidence type="ECO:0000256" key="3">
    <source>
        <dbReference type="ARBA" id="ARBA00022827"/>
    </source>
</evidence>
<dbReference type="GO" id="GO:0071949">
    <property type="term" value="F:FAD binding"/>
    <property type="evidence" value="ECO:0007669"/>
    <property type="project" value="InterPro"/>
</dbReference>
<dbReference type="InterPro" id="IPR016166">
    <property type="entry name" value="FAD-bd_PCMH"/>
</dbReference>
<dbReference type="InterPro" id="IPR016164">
    <property type="entry name" value="FAD-linked_Oxase-like_C"/>
</dbReference>
<dbReference type="InterPro" id="IPR004113">
    <property type="entry name" value="FAD-bd_oxidored_4_C"/>
</dbReference>
<dbReference type="AlphaFoldDB" id="A0AA40EF21"/>
<dbReference type="Proteomes" id="UP001172101">
    <property type="component" value="Unassembled WGS sequence"/>
</dbReference>
<dbReference type="InterPro" id="IPR016169">
    <property type="entry name" value="FAD-bd_PCMH_sub2"/>
</dbReference>
<dbReference type="Pfam" id="PF02913">
    <property type="entry name" value="FAD-oxidase_C"/>
    <property type="match status" value="1"/>
</dbReference>
<dbReference type="InterPro" id="IPR006094">
    <property type="entry name" value="Oxid_FAD_bind_N"/>
</dbReference>
<dbReference type="Pfam" id="PF01565">
    <property type="entry name" value="FAD_binding_4"/>
    <property type="match status" value="1"/>
</dbReference>
<reference evidence="6" key="1">
    <citation type="submission" date="2023-06" db="EMBL/GenBank/DDBJ databases">
        <title>Genome-scale phylogeny and comparative genomics of the fungal order Sordariales.</title>
        <authorList>
            <consortium name="Lawrence Berkeley National Laboratory"/>
            <person name="Hensen N."/>
            <person name="Bonometti L."/>
            <person name="Westerberg I."/>
            <person name="Brannstrom I.O."/>
            <person name="Guillou S."/>
            <person name="Cros-Aarteil S."/>
            <person name="Calhoun S."/>
            <person name="Haridas S."/>
            <person name="Kuo A."/>
            <person name="Mondo S."/>
            <person name="Pangilinan J."/>
            <person name="Riley R."/>
            <person name="LaButti K."/>
            <person name="Andreopoulos B."/>
            <person name="Lipzen A."/>
            <person name="Chen C."/>
            <person name="Yanf M."/>
            <person name="Daum C."/>
            <person name="Ng V."/>
            <person name="Clum A."/>
            <person name="Steindorff A."/>
            <person name="Ohm R."/>
            <person name="Martin F."/>
            <person name="Silar P."/>
            <person name="Natvig D."/>
            <person name="Lalanne C."/>
            <person name="Gautier V."/>
            <person name="Ament-velasquez S.L."/>
            <person name="Kruys A."/>
            <person name="Hutchinson M.I."/>
            <person name="Powell A.J."/>
            <person name="Barry K."/>
            <person name="Miller A.N."/>
            <person name="Grigoriev I.V."/>
            <person name="Debuchy R."/>
            <person name="Gladieux P."/>
            <person name="Thoren M.H."/>
            <person name="Johannesson H."/>
        </authorList>
    </citation>
    <scope>NUCLEOTIDE SEQUENCE</scope>
    <source>
        <strain evidence="6">SMH2392-1A</strain>
    </source>
</reference>
<keyword evidence="3" id="KW-0274">FAD</keyword>
<sequence length="605" mass="67369">MASAKIGADFKKDNGEFEETILTICNFTHPDSTMSTTLPESYPDPEYEAAHVATYERVPRHPIKPAFPPGVREADFAQAVQEFIAIVGQDAVFVGEGLSDYIDPYDINEADESKRKVPSAAVCPQSTDRLKAMLGVANKYAIPLWTFSRGKNLGYGGPAPRVNGSVALDLHRMNKIIEVNDHFHYAVVEPGVTFIDLYNYCVEHKKNVWPSTASLGWGSVMGNTLDRGMGFGANFAHHQAMAGLEVMLADGDVVRTGQFGISNSPSAFLSKFSFGPSVEGLFLQSNLGVVTKLSLWLTPQPQAFMSCAFSMPAFDDLEVMVDVFGELRRNGTINNVVWFTSLIETLCISGRREDYWKGEGPVPDWRLEELRVETGFGHWYARWGLYGPRRVVQAQFDEVKAVLAERAPTGEITGTLYDDDAGVDAAAVPPEHGSMFVGVPQLWSLPLINWPIPKDRVGKAAHGDYAPVIPSSGKMVLEWMRASKPVCEANGVELMADFFMHERHVVLMNMFTWDQTDPKQKDNMNKLYYGLHEVAKARGYGMYRAHVNHMDLIANLNDFNGHAYNRFVEKIKDALDPNGILAPGKQGIWPNRFRHLRETQEADPK</sequence>
<accession>A0AA40EF21</accession>
<evidence type="ECO:0000259" key="5">
    <source>
        <dbReference type="PROSITE" id="PS51387"/>
    </source>
</evidence>
<dbReference type="RefSeq" id="XP_060304018.1">
    <property type="nucleotide sequence ID" value="XM_060447851.1"/>
</dbReference>
<protein>
    <recommendedName>
        <fullName evidence="5">FAD-binding PCMH-type domain-containing protein</fullName>
    </recommendedName>
</protein>
<keyword evidence="2" id="KW-0285">Flavoprotein</keyword>
<dbReference type="SUPFAM" id="SSF56176">
    <property type="entry name" value="FAD-binding/transporter-associated domain-like"/>
    <property type="match status" value="1"/>
</dbReference>
<dbReference type="GO" id="GO:1903457">
    <property type="term" value="P:lactate catabolic process"/>
    <property type="evidence" value="ECO:0007669"/>
    <property type="project" value="TreeGrafter"/>
</dbReference>
<keyword evidence="7" id="KW-1185">Reference proteome</keyword>
<dbReference type="EMBL" id="JAUIRO010000001">
    <property type="protein sequence ID" value="KAK0735141.1"/>
    <property type="molecule type" value="Genomic_DNA"/>
</dbReference>
<dbReference type="PROSITE" id="PS51387">
    <property type="entry name" value="FAD_PCMH"/>
    <property type="match status" value="1"/>
</dbReference>
<feature type="domain" description="FAD-binding PCMH-type" evidence="5">
    <location>
        <begin position="114"/>
        <end position="300"/>
    </location>
</feature>
<dbReference type="PANTHER" id="PTHR11748:SF114">
    <property type="entry name" value="ARYL-ALCOHOL OXIDASE VANILLYL-ALCOHOL OXIDASE (AFU_ORTHOLOGUE AFUA_3G09500)-RELATED"/>
    <property type="match status" value="1"/>
</dbReference>
<comment type="caution">
    <text evidence="6">The sequence shown here is derived from an EMBL/GenBank/DDBJ whole genome shotgun (WGS) entry which is preliminary data.</text>
</comment>
<evidence type="ECO:0000313" key="6">
    <source>
        <dbReference type="EMBL" id="KAK0735141.1"/>
    </source>
</evidence>
<proteinExistence type="predicted"/>
<evidence type="ECO:0000313" key="7">
    <source>
        <dbReference type="Proteomes" id="UP001172101"/>
    </source>
</evidence>
<dbReference type="Gene3D" id="1.10.45.10">
    <property type="entry name" value="Vanillyl-alcohol Oxidase, Chain A, domain 4"/>
    <property type="match status" value="1"/>
</dbReference>
<dbReference type="SUPFAM" id="SSF55103">
    <property type="entry name" value="FAD-linked oxidases, C-terminal domain"/>
    <property type="match status" value="1"/>
</dbReference>
<dbReference type="InterPro" id="IPR016170">
    <property type="entry name" value="Cytok_DH_C_sf"/>
</dbReference>
<gene>
    <name evidence="6" type="ORF">B0T26DRAFT_868042</name>
</gene>
<dbReference type="GO" id="GO:0004458">
    <property type="term" value="F:D-lactate dehydrogenase (cytochrome) activity"/>
    <property type="evidence" value="ECO:0007669"/>
    <property type="project" value="TreeGrafter"/>
</dbReference>
<evidence type="ECO:0000256" key="1">
    <source>
        <dbReference type="ARBA" id="ARBA00001974"/>
    </source>
</evidence>
<dbReference type="GO" id="GO:0008720">
    <property type="term" value="F:D-lactate dehydrogenase (NAD+) activity"/>
    <property type="evidence" value="ECO:0007669"/>
    <property type="project" value="TreeGrafter"/>
</dbReference>
<dbReference type="Gene3D" id="3.40.462.10">
    <property type="entry name" value="FAD-linked oxidases, C-terminal domain"/>
    <property type="match status" value="1"/>
</dbReference>
<dbReference type="InterPro" id="IPR016167">
    <property type="entry name" value="FAD-bd_PCMH_sub1"/>
</dbReference>
<dbReference type="InterPro" id="IPR036318">
    <property type="entry name" value="FAD-bd_PCMH-like_sf"/>
</dbReference>
<comment type="cofactor">
    <cofactor evidence="1">
        <name>FAD</name>
        <dbReference type="ChEBI" id="CHEBI:57692"/>
    </cofactor>
</comment>
<dbReference type="GeneID" id="85331121"/>
<dbReference type="Gene3D" id="3.30.465.10">
    <property type="match status" value="1"/>
</dbReference>
<dbReference type="Gene3D" id="3.30.43.10">
    <property type="entry name" value="Uridine Diphospho-n-acetylenolpyruvylglucosamine Reductase, domain 2"/>
    <property type="match status" value="1"/>
</dbReference>
<organism evidence="6 7">
    <name type="scientific">Lasiosphaeria miniovina</name>
    <dbReference type="NCBI Taxonomy" id="1954250"/>
    <lineage>
        <taxon>Eukaryota</taxon>
        <taxon>Fungi</taxon>
        <taxon>Dikarya</taxon>
        <taxon>Ascomycota</taxon>
        <taxon>Pezizomycotina</taxon>
        <taxon>Sordariomycetes</taxon>
        <taxon>Sordariomycetidae</taxon>
        <taxon>Sordariales</taxon>
        <taxon>Lasiosphaeriaceae</taxon>
        <taxon>Lasiosphaeria</taxon>
    </lineage>
</organism>
<evidence type="ECO:0000256" key="2">
    <source>
        <dbReference type="ARBA" id="ARBA00022630"/>
    </source>
</evidence>